<dbReference type="EMBL" id="LR586016">
    <property type="protein sequence ID" value="VIP03955.1"/>
    <property type="molecule type" value="Genomic_DNA"/>
</dbReference>
<dbReference type="Proteomes" id="UP000464378">
    <property type="component" value="Chromosome"/>
</dbReference>
<dbReference type="EMBL" id="LR593887">
    <property type="protein sequence ID" value="VTS05277.1"/>
    <property type="molecule type" value="Genomic_DNA"/>
</dbReference>
<dbReference type="RefSeq" id="WP_162659098.1">
    <property type="nucleotide sequence ID" value="NZ_LR593887.1"/>
</dbReference>
<evidence type="ECO:0000313" key="2">
    <source>
        <dbReference type="Proteomes" id="UP000464378"/>
    </source>
</evidence>
<accession>A0A6C2YSL4</accession>
<dbReference type="AlphaFoldDB" id="A0A6C2YSL4"/>
<keyword evidence="2" id="KW-1185">Reference proteome</keyword>
<evidence type="ECO:0000313" key="1">
    <source>
        <dbReference type="EMBL" id="VIP03955.1"/>
    </source>
</evidence>
<dbReference type="KEGG" id="tim:GMBLW1_52380"/>
<reference evidence="1" key="1">
    <citation type="submission" date="2019-04" db="EMBL/GenBank/DDBJ databases">
        <authorList>
            <consortium name="Science for Life Laboratories"/>
        </authorList>
    </citation>
    <scope>NUCLEOTIDE SEQUENCE</scope>
    <source>
        <strain evidence="1">MBLW1</strain>
    </source>
</reference>
<proteinExistence type="predicted"/>
<organism evidence="1">
    <name type="scientific">Tuwongella immobilis</name>
    <dbReference type="NCBI Taxonomy" id="692036"/>
    <lineage>
        <taxon>Bacteria</taxon>
        <taxon>Pseudomonadati</taxon>
        <taxon>Planctomycetota</taxon>
        <taxon>Planctomycetia</taxon>
        <taxon>Gemmatales</taxon>
        <taxon>Gemmataceae</taxon>
        <taxon>Tuwongella</taxon>
    </lineage>
</organism>
<protein>
    <submittedName>
        <fullName evidence="1">Uncharacterized protein</fullName>
    </submittedName>
</protein>
<gene>
    <name evidence="1" type="ORF">GMBLW1_52380</name>
</gene>
<name>A0A6C2YSL4_9BACT</name>
<dbReference type="InParanoid" id="A0A6C2YSL4"/>
<sequence>MFRKIYDARVTPPRIDIDILAFTPQEGIWQIVRWIQRKNAFFCTHDYTVLESEISHWMEVSPPTESNPTVDFVVFNAAEIPIPTGINVLAFCSVYGSWYLGERTKNYRGEEVFYVYHFASGSSPINLYSHWMYLREEDKNEAHFTGFDKATDIEKRLNSSENKVI</sequence>